<proteinExistence type="predicted"/>
<sequence length="83" mass="9499">MVARVISTRPALTLLTVLVRFSPRTESPLLGDDEYKFECNMRISSCYPSHLFPCDCKSTTWTVYHMKKHRDGSIADVPDLPRP</sequence>
<evidence type="ECO:0000313" key="2">
    <source>
        <dbReference type="Proteomes" id="UP001194468"/>
    </source>
</evidence>
<reference evidence="1" key="2">
    <citation type="journal article" date="2020" name="Nat. Commun.">
        <title>Large-scale genome sequencing of mycorrhizal fungi provides insights into the early evolution of symbiotic traits.</title>
        <authorList>
            <person name="Miyauchi S."/>
            <person name="Kiss E."/>
            <person name="Kuo A."/>
            <person name="Drula E."/>
            <person name="Kohler A."/>
            <person name="Sanchez-Garcia M."/>
            <person name="Morin E."/>
            <person name="Andreopoulos B."/>
            <person name="Barry K.W."/>
            <person name="Bonito G."/>
            <person name="Buee M."/>
            <person name="Carver A."/>
            <person name="Chen C."/>
            <person name="Cichocki N."/>
            <person name="Clum A."/>
            <person name="Culley D."/>
            <person name="Crous P.W."/>
            <person name="Fauchery L."/>
            <person name="Girlanda M."/>
            <person name="Hayes R.D."/>
            <person name="Keri Z."/>
            <person name="LaButti K."/>
            <person name="Lipzen A."/>
            <person name="Lombard V."/>
            <person name="Magnuson J."/>
            <person name="Maillard F."/>
            <person name="Murat C."/>
            <person name="Nolan M."/>
            <person name="Ohm R.A."/>
            <person name="Pangilinan J."/>
            <person name="Pereira M.F."/>
            <person name="Perotto S."/>
            <person name="Peter M."/>
            <person name="Pfister S."/>
            <person name="Riley R."/>
            <person name="Sitrit Y."/>
            <person name="Stielow J.B."/>
            <person name="Szollosi G."/>
            <person name="Zifcakova L."/>
            <person name="Stursova M."/>
            <person name="Spatafora J.W."/>
            <person name="Tedersoo L."/>
            <person name="Vaario L.M."/>
            <person name="Yamada A."/>
            <person name="Yan M."/>
            <person name="Wang P."/>
            <person name="Xu J."/>
            <person name="Bruns T."/>
            <person name="Baldrian P."/>
            <person name="Vilgalys R."/>
            <person name="Dunand C."/>
            <person name="Henrissat B."/>
            <person name="Grigoriev I.V."/>
            <person name="Hibbett D."/>
            <person name="Nagy L.G."/>
            <person name="Martin F.M."/>
        </authorList>
    </citation>
    <scope>NUCLEOTIDE SEQUENCE</scope>
    <source>
        <strain evidence="1">BED1</strain>
    </source>
</reference>
<protein>
    <submittedName>
        <fullName evidence="1">Uncharacterized protein</fullName>
    </submittedName>
</protein>
<dbReference type="AlphaFoldDB" id="A0AAD4GF49"/>
<keyword evidence="2" id="KW-1185">Reference proteome</keyword>
<name>A0AAD4GF49_BOLED</name>
<evidence type="ECO:0000313" key="1">
    <source>
        <dbReference type="EMBL" id="KAF8439335.1"/>
    </source>
</evidence>
<reference evidence="1" key="1">
    <citation type="submission" date="2019-10" db="EMBL/GenBank/DDBJ databases">
        <authorList>
            <consortium name="DOE Joint Genome Institute"/>
            <person name="Kuo A."/>
            <person name="Miyauchi S."/>
            <person name="Kiss E."/>
            <person name="Drula E."/>
            <person name="Kohler A."/>
            <person name="Sanchez-Garcia M."/>
            <person name="Andreopoulos B."/>
            <person name="Barry K.W."/>
            <person name="Bonito G."/>
            <person name="Buee M."/>
            <person name="Carver A."/>
            <person name="Chen C."/>
            <person name="Cichocki N."/>
            <person name="Clum A."/>
            <person name="Culley D."/>
            <person name="Crous P.W."/>
            <person name="Fauchery L."/>
            <person name="Girlanda M."/>
            <person name="Hayes R."/>
            <person name="Keri Z."/>
            <person name="LaButti K."/>
            <person name="Lipzen A."/>
            <person name="Lombard V."/>
            <person name="Magnuson J."/>
            <person name="Maillard F."/>
            <person name="Morin E."/>
            <person name="Murat C."/>
            <person name="Nolan M."/>
            <person name="Ohm R."/>
            <person name="Pangilinan J."/>
            <person name="Pereira M."/>
            <person name="Perotto S."/>
            <person name="Peter M."/>
            <person name="Riley R."/>
            <person name="Sitrit Y."/>
            <person name="Stielow B."/>
            <person name="Szollosi G."/>
            <person name="Zifcakova L."/>
            <person name="Stursova M."/>
            <person name="Spatafora J.W."/>
            <person name="Tedersoo L."/>
            <person name="Vaario L.-M."/>
            <person name="Yamada A."/>
            <person name="Yan M."/>
            <person name="Wang P."/>
            <person name="Xu J."/>
            <person name="Bruns T."/>
            <person name="Baldrian P."/>
            <person name="Vilgalys R."/>
            <person name="Henrissat B."/>
            <person name="Grigoriev I.V."/>
            <person name="Hibbett D."/>
            <person name="Nagy L.G."/>
            <person name="Martin F.M."/>
        </authorList>
    </citation>
    <scope>NUCLEOTIDE SEQUENCE</scope>
    <source>
        <strain evidence="1">BED1</strain>
    </source>
</reference>
<comment type="caution">
    <text evidence="1">The sequence shown here is derived from an EMBL/GenBank/DDBJ whole genome shotgun (WGS) entry which is preliminary data.</text>
</comment>
<gene>
    <name evidence="1" type="ORF">L210DRAFT_3541910</name>
</gene>
<dbReference type="Proteomes" id="UP001194468">
    <property type="component" value="Unassembled WGS sequence"/>
</dbReference>
<dbReference type="EMBL" id="WHUW01000014">
    <property type="protein sequence ID" value="KAF8439335.1"/>
    <property type="molecule type" value="Genomic_DNA"/>
</dbReference>
<organism evidence="1 2">
    <name type="scientific">Boletus edulis BED1</name>
    <dbReference type="NCBI Taxonomy" id="1328754"/>
    <lineage>
        <taxon>Eukaryota</taxon>
        <taxon>Fungi</taxon>
        <taxon>Dikarya</taxon>
        <taxon>Basidiomycota</taxon>
        <taxon>Agaricomycotina</taxon>
        <taxon>Agaricomycetes</taxon>
        <taxon>Agaricomycetidae</taxon>
        <taxon>Boletales</taxon>
        <taxon>Boletineae</taxon>
        <taxon>Boletaceae</taxon>
        <taxon>Boletoideae</taxon>
        <taxon>Boletus</taxon>
    </lineage>
</organism>
<accession>A0AAD4GF49</accession>